<evidence type="ECO:0000313" key="3">
    <source>
        <dbReference type="Proteomes" id="UP000229296"/>
    </source>
</evidence>
<evidence type="ECO:0000313" key="2">
    <source>
        <dbReference type="EMBL" id="ATG86362.1"/>
    </source>
</evidence>
<dbReference type="Proteomes" id="UP000229296">
    <property type="component" value="Segment"/>
</dbReference>
<keyword evidence="1" id="KW-0175">Coiled coil</keyword>
<name>A0A291I9I9_9CAUD</name>
<dbReference type="Pfam" id="PF14284">
    <property type="entry name" value="PcfJ"/>
    <property type="match status" value="1"/>
</dbReference>
<gene>
    <name evidence="2" type="ORF">LpeD_74</name>
</gene>
<protein>
    <submittedName>
        <fullName evidence="2">Uncharacterized protein</fullName>
    </submittedName>
</protein>
<dbReference type="InterPro" id="IPR025586">
    <property type="entry name" value="PcfJ"/>
</dbReference>
<organism evidence="2 3">
    <name type="scientific">Lactobacillus phage LpeD</name>
    <dbReference type="NCBI Taxonomy" id="2041210"/>
    <lineage>
        <taxon>Viruses</taxon>
        <taxon>Duplodnaviria</taxon>
        <taxon>Heunggongvirae</taxon>
        <taxon>Uroviricota</taxon>
        <taxon>Caudoviricetes</taxon>
        <taxon>Herelleviridae</taxon>
        <taxon>Elpedvirus</taxon>
        <taxon>Elpedvirus LpeD</taxon>
    </lineage>
</organism>
<reference evidence="2 3" key="1">
    <citation type="submission" date="2017-08" db="EMBL/GenBank/DDBJ databases">
        <title>Isolation and Characterization of phages of Lactobacillus pentosus and plantarum.</title>
        <authorList>
            <person name="Qi R."/>
            <person name="Yu M."/>
            <person name="Qiao X."/>
            <person name="Li Y."/>
        </authorList>
    </citation>
    <scope>NUCLEOTIDE SEQUENCE [LARGE SCALE GENOMIC DNA]</scope>
</reference>
<proteinExistence type="predicted"/>
<evidence type="ECO:0000256" key="1">
    <source>
        <dbReference type="SAM" id="Coils"/>
    </source>
</evidence>
<feature type="coiled-coil region" evidence="1">
    <location>
        <begin position="492"/>
        <end position="519"/>
    </location>
</feature>
<accession>A0A291I9I9</accession>
<dbReference type="EMBL" id="MF787246">
    <property type="protein sequence ID" value="ATG86362.1"/>
    <property type="molecule type" value="Genomic_DNA"/>
</dbReference>
<keyword evidence="3" id="KW-1185">Reference proteome</keyword>
<sequence>MKTIKFDTKANKKAYVDSLINTLPNINPDYNVYLFSKNHGVYSGVVRTYLGKGITKYYGFIINFPDQYFKLEGVSGKELVNSASNLQTVFSNEEVLTQQGLDLLVVVGRSLSAEGYEHSNNLGRGLYRAITKYPVSEQVYINFKGKTSHSIIYDAQHLFDSSKEAGDKSFSLRKGWGLSKANFKLVKEFGIYEIEYDGSDNLNQRLSLLREARKYAHEIDEERGYHDADEWFSQLYDNFVHGGYGYYSLTPERDYESYYVPKIYTASKYLTKDKQAWMHIVKYFYGSLYHQQAITSFGEASRCYLDYVNLVKDYKNWVHFPRYLKVAHDIAVRNDSIMEHFSDENSSNGIINQYLKYHNLEGQYGKYNFILASTAEEIVEEGQLQSNCVSGYVNSVARGGSIIMFLRKDDVQKSWVTIELRSRHNTLEMTQVFETFNAPLGEESKNILHAWAKLNNIKVALNIGGCPDTSSWDKDYKQRIMGLKPFNVNPHKEDLSEQISEYERTHKDLEAKKLAMMNTLEKESLKMTKAV</sequence>